<dbReference type="Proteomes" id="UP000015103">
    <property type="component" value="Unassembled WGS sequence"/>
</dbReference>
<name>T1IF86_RHOPR</name>
<proteinExistence type="predicted"/>
<evidence type="ECO:0000313" key="3">
    <source>
        <dbReference type="Proteomes" id="UP000015103"/>
    </source>
</evidence>
<protein>
    <submittedName>
        <fullName evidence="2">Uncharacterized protein</fullName>
    </submittedName>
</protein>
<evidence type="ECO:0000313" key="2">
    <source>
        <dbReference type="EnsemblMetazoa" id="RPRC014955-PA"/>
    </source>
</evidence>
<dbReference type="HOGENOM" id="CLU_463308_0_0_1"/>
<dbReference type="EMBL" id="ACPB03019840">
    <property type="status" value="NOT_ANNOTATED_CDS"/>
    <property type="molecule type" value="Genomic_DNA"/>
</dbReference>
<dbReference type="EnsemblMetazoa" id="RPRC014955-RA">
    <property type="protein sequence ID" value="RPRC014955-PA"/>
    <property type="gene ID" value="RPRC014955"/>
</dbReference>
<reference evidence="2" key="1">
    <citation type="submission" date="2015-05" db="UniProtKB">
        <authorList>
            <consortium name="EnsemblMetazoa"/>
        </authorList>
    </citation>
    <scope>IDENTIFICATION</scope>
</reference>
<dbReference type="AlphaFoldDB" id="T1IF86"/>
<evidence type="ECO:0000256" key="1">
    <source>
        <dbReference type="SAM" id="MobiDB-lite"/>
    </source>
</evidence>
<dbReference type="InParanoid" id="T1IF86"/>
<sequence>MPSKKGKKKKPDSHVDDYLEEGDVVMEVLTLKKLRKFCKKLQKTSELLEKENIGFQVEKEKLLAYWKILDKQFWQGVDEKRTLELLEINKDSGDRWKKSEVKNKLKQKLCDVFKNNLNFLKSRSINRMITKRKLDNRLRELSYQIHKRRKYYIMCNYEDLRNEMYQHVIAFKDKYVPFFNKCHTCIDRLQHHYFYERHCLLDNTRELFTRKAERMLKRKERTTRRAMSELVKDTKLITFQCSHTTRKTPTNVKYYEYKVRKISRSFFLLNRKRKALKKKFISYQADRFEKQIERNRMLNIIRNEKKIEKLAKKAEAEYAMALGQQVEAIASYAEGDTNFRKEKQFVNEVRKLSMDEADQIIINHMAKRCVFYKVKIIKKKIRIDHYILKFILKEDDNVYGLLKDVVNNGNFNLEDPLETYQEKFAAKSTVDLENVVDDDPFCLNCVEESAIKISGTIPCTSMHQTCKDFIAKHTRIKKIGLEHTQPNELIQLMQRNTENHRNLRFKLEKLFALNKERLDDIPINIQQSAAPKISNYILDWQEAMLRLIKTYLRYLRSYEKEESYEEREIGEEDEEFGEAEEESFPDVVF</sequence>
<accession>T1IF86</accession>
<keyword evidence="3" id="KW-1185">Reference proteome</keyword>
<feature type="region of interest" description="Disordered" evidence="1">
    <location>
        <begin position="560"/>
        <end position="589"/>
    </location>
</feature>
<feature type="compositionally biased region" description="Acidic residues" evidence="1">
    <location>
        <begin position="562"/>
        <end position="589"/>
    </location>
</feature>
<organism evidence="2 3">
    <name type="scientific">Rhodnius prolixus</name>
    <name type="common">Triatomid bug</name>
    <dbReference type="NCBI Taxonomy" id="13249"/>
    <lineage>
        <taxon>Eukaryota</taxon>
        <taxon>Metazoa</taxon>
        <taxon>Ecdysozoa</taxon>
        <taxon>Arthropoda</taxon>
        <taxon>Hexapoda</taxon>
        <taxon>Insecta</taxon>
        <taxon>Pterygota</taxon>
        <taxon>Neoptera</taxon>
        <taxon>Paraneoptera</taxon>
        <taxon>Hemiptera</taxon>
        <taxon>Heteroptera</taxon>
        <taxon>Panheteroptera</taxon>
        <taxon>Cimicomorpha</taxon>
        <taxon>Reduviidae</taxon>
        <taxon>Triatominae</taxon>
        <taxon>Rhodnius</taxon>
    </lineage>
</organism>
<dbReference type="VEuPathDB" id="VectorBase:RPRC014955"/>